<dbReference type="Gene3D" id="1.10.10.10">
    <property type="entry name" value="Winged helix-like DNA-binding domain superfamily/Winged helix DNA-binding domain"/>
    <property type="match status" value="1"/>
</dbReference>
<dbReference type="Proteomes" id="UP000317652">
    <property type="component" value="Unassembled WGS sequence"/>
</dbReference>
<dbReference type="InterPro" id="IPR036388">
    <property type="entry name" value="WH-like_DNA-bd_sf"/>
</dbReference>
<evidence type="ECO:0000313" key="6">
    <source>
        <dbReference type="EMBL" id="VUS66344.1"/>
    </source>
</evidence>
<dbReference type="InterPro" id="IPR000524">
    <property type="entry name" value="Tscrpt_reg_HTH_GntR"/>
</dbReference>
<dbReference type="GO" id="GO:0003700">
    <property type="term" value="F:DNA-binding transcription factor activity"/>
    <property type="evidence" value="ECO:0007669"/>
    <property type="project" value="InterPro"/>
</dbReference>
<keyword evidence="3" id="KW-0804">Transcription</keyword>
<dbReference type="Pfam" id="PF00392">
    <property type="entry name" value="GntR"/>
    <property type="match status" value="1"/>
</dbReference>
<keyword evidence="2" id="KW-0238">DNA-binding</keyword>
<name>A0A564K9P8_9ENTR</name>
<sequence>MSEKLTPKQREVNRVVESLTQAIGQHKLRPGTRLIEAQIVEALQANRNHVQTALQRMAGQGIVTIEPNYGAMVARPTAKQAREVFIARNAIECAIISCITPEKMALFAEEIASQQHNEHQSLHAQDRRRIVYELGAFHELMARIADNEVLRDILNNLMVLSSLIVMLYQQDVTTHCQCDEHSNIIAALKVGDSAHAQDLMREHLNDLLQQLNLDETPQNFMTLAQALEVGQLEAE</sequence>
<dbReference type="InterPro" id="IPR011711">
    <property type="entry name" value="GntR_C"/>
</dbReference>
<reference evidence="7 8" key="1">
    <citation type="submission" date="2019-07" db="EMBL/GenBank/DDBJ databases">
        <authorList>
            <person name="Brisse S."/>
            <person name="Rodrigues C."/>
            <person name="Thorpe H."/>
        </authorList>
    </citation>
    <scope>NUCLEOTIDE SEQUENCE [LARGE SCALE GENOMIC DNA]</scope>
    <source>
        <strain evidence="5">SB6408</strain>
        <strain evidence="6">SB6411</strain>
    </source>
</reference>
<dbReference type="InterPro" id="IPR008920">
    <property type="entry name" value="TF_FadR/GntR_C"/>
</dbReference>
<dbReference type="GO" id="GO:0003677">
    <property type="term" value="F:DNA binding"/>
    <property type="evidence" value="ECO:0007669"/>
    <property type="project" value="UniProtKB-KW"/>
</dbReference>
<dbReference type="SUPFAM" id="SSF48008">
    <property type="entry name" value="GntR ligand-binding domain-like"/>
    <property type="match status" value="1"/>
</dbReference>
<dbReference type="EMBL" id="CABGGS010000034">
    <property type="protein sequence ID" value="VUS66344.1"/>
    <property type="molecule type" value="Genomic_DNA"/>
</dbReference>
<evidence type="ECO:0000256" key="1">
    <source>
        <dbReference type="ARBA" id="ARBA00023015"/>
    </source>
</evidence>
<dbReference type="AlphaFoldDB" id="A0A564K9P8"/>
<dbReference type="SUPFAM" id="SSF46785">
    <property type="entry name" value="Winged helix' DNA-binding domain"/>
    <property type="match status" value="1"/>
</dbReference>
<gene>
    <name evidence="5" type="primary">rspR_2</name>
    <name evidence="5" type="ORF">SB6408_00571</name>
    <name evidence="6" type="ORF">SB6411_02155</name>
</gene>
<dbReference type="InterPro" id="IPR036390">
    <property type="entry name" value="WH_DNA-bd_sf"/>
</dbReference>
<evidence type="ECO:0000313" key="7">
    <source>
        <dbReference type="Proteomes" id="UP000317652"/>
    </source>
</evidence>
<accession>A0A564K9P8</accession>
<evidence type="ECO:0000313" key="5">
    <source>
        <dbReference type="EMBL" id="VUS33404.1"/>
    </source>
</evidence>
<dbReference type="Proteomes" id="UP000318370">
    <property type="component" value="Unassembled WGS sequence"/>
</dbReference>
<dbReference type="Pfam" id="PF07729">
    <property type="entry name" value="FCD"/>
    <property type="match status" value="1"/>
</dbReference>
<keyword evidence="7" id="KW-1185">Reference proteome</keyword>
<dbReference type="PANTHER" id="PTHR43537:SF53">
    <property type="entry name" value="HTH-TYPE TRANSCRIPTIONAL REPRESSOR NANR"/>
    <property type="match status" value="1"/>
</dbReference>
<feature type="domain" description="HTH gntR-type" evidence="4">
    <location>
        <begin position="9"/>
        <end position="76"/>
    </location>
</feature>
<evidence type="ECO:0000256" key="2">
    <source>
        <dbReference type="ARBA" id="ARBA00023125"/>
    </source>
</evidence>
<evidence type="ECO:0000256" key="3">
    <source>
        <dbReference type="ARBA" id="ARBA00023163"/>
    </source>
</evidence>
<proteinExistence type="predicted"/>
<evidence type="ECO:0000313" key="8">
    <source>
        <dbReference type="Proteomes" id="UP000318370"/>
    </source>
</evidence>
<dbReference type="SMART" id="SM00895">
    <property type="entry name" value="FCD"/>
    <property type="match status" value="1"/>
</dbReference>
<dbReference type="PROSITE" id="PS50949">
    <property type="entry name" value="HTH_GNTR"/>
    <property type="match status" value="1"/>
</dbReference>
<dbReference type="RefSeq" id="WP_142461787.1">
    <property type="nucleotide sequence ID" value="NZ_CABGGS010000034.1"/>
</dbReference>
<dbReference type="Gene3D" id="1.20.120.530">
    <property type="entry name" value="GntR ligand-binding domain-like"/>
    <property type="match status" value="1"/>
</dbReference>
<dbReference type="SMART" id="SM00345">
    <property type="entry name" value="HTH_GNTR"/>
    <property type="match status" value="1"/>
</dbReference>
<dbReference type="EMBL" id="CABGHF010000001">
    <property type="protein sequence ID" value="VUS33404.1"/>
    <property type="molecule type" value="Genomic_DNA"/>
</dbReference>
<dbReference type="PANTHER" id="PTHR43537">
    <property type="entry name" value="TRANSCRIPTIONAL REGULATOR, GNTR FAMILY"/>
    <property type="match status" value="1"/>
</dbReference>
<evidence type="ECO:0000259" key="4">
    <source>
        <dbReference type="PROSITE" id="PS50949"/>
    </source>
</evidence>
<organism evidence="5 8">
    <name type="scientific">Klebsiella spallanzanii</name>
    <dbReference type="NCBI Taxonomy" id="2587528"/>
    <lineage>
        <taxon>Bacteria</taxon>
        <taxon>Pseudomonadati</taxon>
        <taxon>Pseudomonadota</taxon>
        <taxon>Gammaproteobacteria</taxon>
        <taxon>Enterobacterales</taxon>
        <taxon>Enterobacteriaceae</taxon>
        <taxon>Klebsiella/Raoultella group</taxon>
        <taxon>Klebsiella</taxon>
    </lineage>
</organism>
<keyword evidence="1" id="KW-0805">Transcription regulation</keyword>
<protein>
    <submittedName>
        <fullName evidence="5">HTH-type transcriptional repressor RspR</fullName>
    </submittedName>
</protein>